<accession>A0A7I8D483</accession>
<dbReference type="Pfam" id="PF01928">
    <property type="entry name" value="CYTH"/>
    <property type="match status" value="1"/>
</dbReference>
<dbReference type="GO" id="GO:0050355">
    <property type="term" value="F:inorganic triphosphate phosphatase activity"/>
    <property type="evidence" value="ECO:0007669"/>
    <property type="project" value="InterPro"/>
</dbReference>
<dbReference type="GO" id="GO:0046872">
    <property type="term" value="F:metal ion binding"/>
    <property type="evidence" value="ECO:0007669"/>
    <property type="project" value="TreeGrafter"/>
</dbReference>
<evidence type="ECO:0000313" key="3">
    <source>
        <dbReference type="Proteomes" id="UP000593890"/>
    </source>
</evidence>
<sequence>MEIELKYKVEGNVKWDRLKHSSELAGMMEQPPWEKRMLAVYYDTPEGHLRRIGAAYRVRLEGNQYVATIKSRGEEEKGAMSHRLEWNVMQENELPNPDSFLQGEVQSGDSTEHLIPILDLLKQFGVREMGRTDFIRYGAALQWKGMRAEMCLDQGHLCADNRRSSIRELELELLEGTEQQINHLGQYLAQKYGLCPEPRSKYARVLMLLDGEEVE</sequence>
<dbReference type="RefSeq" id="WP_215533287.1">
    <property type="nucleotide sequence ID" value="NZ_AP023321.1"/>
</dbReference>
<feature type="domain" description="CYTH" evidence="1">
    <location>
        <begin position="1"/>
        <end position="212"/>
    </location>
</feature>
<keyword evidence="3" id="KW-1185">Reference proteome</keyword>
<dbReference type="InterPro" id="IPR023577">
    <property type="entry name" value="CYTH_domain"/>
</dbReference>
<dbReference type="AlphaFoldDB" id="A0A7I8D483"/>
<proteinExistence type="predicted"/>
<dbReference type="Gene3D" id="2.40.320.10">
    <property type="entry name" value="Hypothetical Protein Pfu-838710-001"/>
    <property type="match status" value="1"/>
</dbReference>
<gene>
    <name evidence="2" type="ORF">C12CBH8_22670</name>
</gene>
<dbReference type="KEGG" id="sman:C12CBH8_22670"/>
<dbReference type="SMART" id="SM01118">
    <property type="entry name" value="CYTH"/>
    <property type="match status" value="1"/>
</dbReference>
<dbReference type="InterPro" id="IPR039013">
    <property type="entry name" value="YgiF"/>
</dbReference>
<evidence type="ECO:0000313" key="2">
    <source>
        <dbReference type="EMBL" id="BCI61628.1"/>
    </source>
</evidence>
<dbReference type="InterPro" id="IPR033469">
    <property type="entry name" value="CYTH-like_dom_sf"/>
</dbReference>
<dbReference type="Proteomes" id="UP000593890">
    <property type="component" value="Chromosome"/>
</dbReference>
<reference evidence="3" key="1">
    <citation type="submission" date="2020-07" db="EMBL/GenBank/DDBJ databases">
        <title>Complete genome sequencing of Clostridia bacterium strain 12CBH8.</title>
        <authorList>
            <person name="Sakamoto M."/>
            <person name="Murakami T."/>
            <person name="Mori H."/>
        </authorList>
    </citation>
    <scope>NUCLEOTIDE SEQUENCE [LARGE SCALE GENOMIC DNA]</scope>
    <source>
        <strain evidence="3">12CBH8</strain>
    </source>
</reference>
<organism evidence="2 3">
    <name type="scientific">Solibaculum mannosilyticum</name>
    <dbReference type="NCBI Taxonomy" id="2780922"/>
    <lineage>
        <taxon>Bacteria</taxon>
        <taxon>Bacillati</taxon>
        <taxon>Bacillota</taxon>
        <taxon>Clostridia</taxon>
        <taxon>Eubacteriales</taxon>
        <taxon>Oscillospiraceae</taxon>
        <taxon>Solibaculum</taxon>
    </lineage>
</organism>
<dbReference type="PANTHER" id="PTHR39569">
    <property type="entry name" value="INORGANIC TRIPHOSPHATASE"/>
    <property type="match status" value="1"/>
</dbReference>
<dbReference type="PROSITE" id="PS51707">
    <property type="entry name" value="CYTH"/>
    <property type="match status" value="1"/>
</dbReference>
<dbReference type="EMBL" id="AP023321">
    <property type="protein sequence ID" value="BCI61628.1"/>
    <property type="molecule type" value="Genomic_DNA"/>
</dbReference>
<name>A0A7I8D483_9FIRM</name>
<evidence type="ECO:0000259" key="1">
    <source>
        <dbReference type="PROSITE" id="PS51707"/>
    </source>
</evidence>
<protein>
    <recommendedName>
        <fullName evidence="1">CYTH domain-containing protein</fullName>
    </recommendedName>
</protein>
<dbReference type="PANTHER" id="PTHR39569:SF1">
    <property type="entry name" value="INORGANIC TRIPHOSPHATASE"/>
    <property type="match status" value="1"/>
</dbReference>
<dbReference type="SUPFAM" id="SSF55154">
    <property type="entry name" value="CYTH-like phosphatases"/>
    <property type="match status" value="1"/>
</dbReference>